<dbReference type="GO" id="GO:0005634">
    <property type="term" value="C:nucleus"/>
    <property type="evidence" value="ECO:0007669"/>
    <property type="project" value="TreeGrafter"/>
</dbReference>
<dbReference type="SUPFAM" id="SSF81383">
    <property type="entry name" value="F-box domain"/>
    <property type="match status" value="1"/>
</dbReference>
<dbReference type="RefSeq" id="XP_007413633.1">
    <property type="nucleotide sequence ID" value="XM_007413571.1"/>
</dbReference>
<feature type="region of interest" description="Disordered" evidence="1">
    <location>
        <begin position="461"/>
        <end position="481"/>
    </location>
</feature>
<dbReference type="Proteomes" id="UP000001072">
    <property type="component" value="Unassembled WGS sequence"/>
</dbReference>
<dbReference type="EMBL" id="GL883126">
    <property type="protein sequence ID" value="EGG03173.1"/>
    <property type="molecule type" value="Genomic_DNA"/>
</dbReference>
<dbReference type="Pfam" id="PF13621">
    <property type="entry name" value="Cupin_8"/>
    <property type="match status" value="1"/>
</dbReference>
<proteinExistence type="predicted"/>
<dbReference type="InParanoid" id="F4RWS8"/>
<dbReference type="CDD" id="cd09917">
    <property type="entry name" value="F-box_SF"/>
    <property type="match status" value="1"/>
</dbReference>
<dbReference type="InterPro" id="IPR050910">
    <property type="entry name" value="JMJD6_ArgDemeth/LysHydrox"/>
</dbReference>
<dbReference type="InterPro" id="IPR003347">
    <property type="entry name" value="JmjC_dom"/>
</dbReference>
<evidence type="ECO:0000256" key="1">
    <source>
        <dbReference type="SAM" id="MobiDB-lite"/>
    </source>
</evidence>
<dbReference type="STRING" id="747676.F4RWS8"/>
<protein>
    <recommendedName>
        <fullName evidence="2">JmjC domain-containing protein</fullName>
    </recommendedName>
</protein>
<evidence type="ECO:0000313" key="3">
    <source>
        <dbReference type="EMBL" id="EGG03173.1"/>
    </source>
</evidence>
<accession>F4RWS8</accession>
<evidence type="ECO:0000259" key="2">
    <source>
        <dbReference type="PROSITE" id="PS51184"/>
    </source>
</evidence>
<dbReference type="InterPro" id="IPR041667">
    <property type="entry name" value="Cupin_8"/>
</dbReference>
<feature type="domain" description="JmjC" evidence="2">
    <location>
        <begin position="241"/>
        <end position="412"/>
    </location>
</feature>
<dbReference type="SUPFAM" id="SSF51197">
    <property type="entry name" value="Clavaminate synthase-like"/>
    <property type="match status" value="1"/>
</dbReference>
<dbReference type="AlphaFoldDB" id="F4RWS8"/>
<organism evidence="4">
    <name type="scientific">Melampsora larici-populina (strain 98AG31 / pathotype 3-4-7)</name>
    <name type="common">Poplar leaf rust fungus</name>
    <dbReference type="NCBI Taxonomy" id="747676"/>
    <lineage>
        <taxon>Eukaryota</taxon>
        <taxon>Fungi</taxon>
        <taxon>Dikarya</taxon>
        <taxon>Basidiomycota</taxon>
        <taxon>Pucciniomycotina</taxon>
        <taxon>Pucciniomycetes</taxon>
        <taxon>Pucciniales</taxon>
        <taxon>Melampsoraceae</taxon>
        <taxon>Melampsora</taxon>
    </lineage>
</organism>
<dbReference type="GO" id="GO:0000987">
    <property type="term" value="F:cis-regulatory region sequence-specific DNA binding"/>
    <property type="evidence" value="ECO:0007669"/>
    <property type="project" value="TreeGrafter"/>
</dbReference>
<gene>
    <name evidence="3" type="ORF">MELLADRAFT_117407</name>
</gene>
<dbReference type="Gene3D" id="1.20.1280.50">
    <property type="match status" value="1"/>
</dbReference>
<dbReference type="SMART" id="SM00558">
    <property type="entry name" value="JmjC"/>
    <property type="match status" value="1"/>
</dbReference>
<dbReference type="InterPro" id="IPR036047">
    <property type="entry name" value="F-box-like_dom_sf"/>
</dbReference>
<name>F4RWS8_MELLP</name>
<keyword evidence="4" id="KW-1185">Reference proteome</keyword>
<dbReference type="Gene3D" id="2.60.120.650">
    <property type="entry name" value="Cupin"/>
    <property type="match status" value="1"/>
</dbReference>
<dbReference type="PANTHER" id="PTHR12480:SF21">
    <property type="entry name" value="JMJC DOMAIN-CONTAINING PROTEIN 8"/>
    <property type="match status" value="1"/>
</dbReference>
<dbReference type="KEGG" id="mlr:MELLADRAFT_117407"/>
<evidence type="ECO:0000313" key="4">
    <source>
        <dbReference type="Proteomes" id="UP000001072"/>
    </source>
</evidence>
<dbReference type="PANTHER" id="PTHR12480">
    <property type="entry name" value="ARGININE DEMETHYLASE AND LYSYL-HYDROXYLASE JMJD"/>
    <property type="match status" value="1"/>
</dbReference>
<reference evidence="4" key="1">
    <citation type="journal article" date="2011" name="Proc. Natl. Acad. Sci. U.S.A.">
        <title>Obligate biotrophy features unraveled by the genomic analysis of rust fungi.</title>
        <authorList>
            <person name="Duplessis S."/>
            <person name="Cuomo C.A."/>
            <person name="Lin Y.-C."/>
            <person name="Aerts A."/>
            <person name="Tisserant E."/>
            <person name="Veneault-Fourrey C."/>
            <person name="Joly D.L."/>
            <person name="Hacquard S."/>
            <person name="Amselem J."/>
            <person name="Cantarel B.L."/>
            <person name="Chiu R."/>
            <person name="Coutinho P.M."/>
            <person name="Feau N."/>
            <person name="Field M."/>
            <person name="Frey P."/>
            <person name="Gelhaye E."/>
            <person name="Goldberg J."/>
            <person name="Grabherr M.G."/>
            <person name="Kodira C.D."/>
            <person name="Kohler A."/>
            <person name="Kuees U."/>
            <person name="Lindquist E.A."/>
            <person name="Lucas S.M."/>
            <person name="Mago R."/>
            <person name="Mauceli E."/>
            <person name="Morin E."/>
            <person name="Murat C."/>
            <person name="Pangilinan J.L."/>
            <person name="Park R."/>
            <person name="Pearson M."/>
            <person name="Quesneville H."/>
            <person name="Rouhier N."/>
            <person name="Sakthikumar S."/>
            <person name="Salamov A.A."/>
            <person name="Schmutz J."/>
            <person name="Selles B."/>
            <person name="Shapiro H."/>
            <person name="Tanguay P."/>
            <person name="Tuskan G.A."/>
            <person name="Henrissat B."/>
            <person name="Van de Peer Y."/>
            <person name="Rouze P."/>
            <person name="Ellis J.G."/>
            <person name="Dodds P.N."/>
            <person name="Schein J.E."/>
            <person name="Zhong S."/>
            <person name="Hamelin R.C."/>
            <person name="Grigoriev I.V."/>
            <person name="Szabo L.J."/>
            <person name="Martin F."/>
        </authorList>
    </citation>
    <scope>NUCLEOTIDE SEQUENCE [LARGE SCALE GENOMIC DNA]</scope>
    <source>
        <strain evidence="4">98AG31 / pathotype 3-4-7</strain>
    </source>
</reference>
<dbReference type="PROSITE" id="PS51184">
    <property type="entry name" value="JMJC"/>
    <property type="match status" value="1"/>
</dbReference>
<dbReference type="VEuPathDB" id="FungiDB:MELLADRAFT_117407"/>
<sequence length="510" mass="58151">MTHPTKKPTSQHNPRNIQPLGNLLLSINPTQTSIHRINSLGSLSILSDEIILKIFSELDPSSLHLLQGVSRYFFGWCVGLDGLWKSAYLSQHDTLENWNGTWRSTFLGRSHLETDPIQLNQVYSDVLFQPILAATYDISSAIGIKKRSNKFRPTIQRVSVDSKSIIERKIPQILLGLMETWSARKWTLDTLSARFPNVKFRAESSLISLSNYQLYHHRCQTEESPVYLFDADFVEKTSGFVETQSLGLEYHVPEVFGNDLLGSLGPDQRPDFRWLIIGPTRSGSTWHKDPNGTSAWNAVISGKKLWICFPPDCTPPGVRVSEDESEVESPLSIAEWFINYYELSKEEFGPKAQDPSKRGKMLEGICEAGEIFYVPSGWWHLVVNLEPSIAITQNFVSEHELVEVLKFMKSRSDQLSGFRKIERMEEVLEKFINALRSNPKLISAEVLNESLNRIEEKQVGINTKNKRKNHHHGQSEGSMWEKLKQPRLEETIVNESNGFCFGFLVEEESL</sequence>
<dbReference type="HOGENOM" id="CLU_016785_1_2_1"/>
<dbReference type="OrthoDB" id="424465at2759"/>
<dbReference type="GeneID" id="18926010"/>
<dbReference type="eggNOG" id="KOG2130">
    <property type="taxonomic scope" value="Eukaryota"/>
</dbReference>